<dbReference type="SUPFAM" id="SSF141371">
    <property type="entry name" value="PilZ domain-like"/>
    <property type="match status" value="1"/>
</dbReference>
<dbReference type="RefSeq" id="WP_289267019.1">
    <property type="nucleotide sequence ID" value="NZ_OX365700.1"/>
</dbReference>
<reference evidence="3" key="1">
    <citation type="submission" date="2022-10" db="EMBL/GenBank/DDBJ databases">
        <authorList>
            <person name="Koch H."/>
        </authorList>
    </citation>
    <scope>NUCLEOTIDE SEQUENCE</scope>
    <source>
        <strain evidence="3">DNF</strain>
    </source>
</reference>
<feature type="region of interest" description="Disordered" evidence="1">
    <location>
        <begin position="1"/>
        <end position="23"/>
    </location>
</feature>
<sequence length="177" mass="19716">MTTARDSLKHSVPANRRHSGKTLEMDPEHEVLILRGASGELIGSISWDSIIEQVLAYHESRPPQEARREPRVSLALRVRYRTPEGQTFESRAGGIGGGGIFIESEEPLAIGTNLFIEFAFPERPTDWLSARGIVAWVCPKADQYTFSPGMGIKFNEIAPDVRNRIIDLVRSLRTAGF</sequence>
<accession>A0AA86T458</accession>
<evidence type="ECO:0000256" key="1">
    <source>
        <dbReference type="SAM" id="MobiDB-lite"/>
    </source>
</evidence>
<evidence type="ECO:0000313" key="3">
    <source>
        <dbReference type="EMBL" id="CAI4030007.1"/>
    </source>
</evidence>
<evidence type="ECO:0000259" key="2">
    <source>
        <dbReference type="Pfam" id="PF07238"/>
    </source>
</evidence>
<feature type="domain" description="PilZ" evidence="2">
    <location>
        <begin position="67"/>
        <end position="170"/>
    </location>
</feature>
<dbReference type="AlphaFoldDB" id="A0AA86T458"/>
<proteinExistence type="predicted"/>
<evidence type="ECO:0000313" key="4">
    <source>
        <dbReference type="Proteomes" id="UP001179121"/>
    </source>
</evidence>
<dbReference type="Proteomes" id="UP001179121">
    <property type="component" value="Chromosome"/>
</dbReference>
<keyword evidence="4" id="KW-1185">Reference proteome</keyword>
<dbReference type="GO" id="GO:0035438">
    <property type="term" value="F:cyclic-di-GMP binding"/>
    <property type="evidence" value="ECO:0007669"/>
    <property type="project" value="InterPro"/>
</dbReference>
<dbReference type="EMBL" id="OX365700">
    <property type="protein sequence ID" value="CAI4030007.1"/>
    <property type="molecule type" value="Genomic_DNA"/>
</dbReference>
<dbReference type="InterPro" id="IPR009875">
    <property type="entry name" value="PilZ_domain"/>
</dbReference>
<dbReference type="Pfam" id="PF07238">
    <property type="entry name" value="PilZ"/>
    <property type="match status" value="1"/>
</dbReference>
<dbReference type="Gene3D" id="2.40.10.220">
    <property type="entry name" value="predicted glycosyltransferase like domains"/>
    <property type="match status" value="1"/>
</dbReference>
<organism evidence="3 4">
    <name type="scientific">Nitrospira tepida</name>
    <dbReference type="NCBI Taxonomy" id="2973512"/>
    <lineage>
        <taxon>Bacteria</taxon>
        <taxon>Pseudomonadati</taxon>
        <taxon>Nitrospirota</taxon>
        <taxon>Nitrospiria</taxon>
        <taxon>Nitrospirales</taxon>
        <taxon>Nitrospiraceae</taxon>
        <taxon>Nitrospira</taxon>
    </lineage>
</organism>
<dbReference type="KEGG" id="nti:DNFV4_00428"/>
<name>A0AA86T458_9BACT</name>
<protein>
    <submittedName>
        <fullName evidence="3">PilZ domain-containing protein</fullName>
    </submittedName>
</protein>
<gene>
    <name evidence="3" type="ORF">DNFV4_00428</name>
</gene>